<dbReference type="CDD" id="cd12148">
    <property type="entry name" value="fungal_TF_MHR"/>
    <property type="match status" value="1"/>
</dbReference>
<dbReference type="Pfam" id="PF10348">
    <property type="entry name" value="DUF2427"/>
    <property type="match status" value="1"/>
</dbReference>
<evidence type="ECO:0000256" key="11">
    <source>
        <dbReference type="ARBA" id="ARBA00022989"/>
    </source>
</evidence>
<dbReference type="SMART" id="SM00664">
    <property type="entry name" value="DoH"/>
    <property type="match status" value="1"/>
</dbReference>
<dbReference type="STRING" id="1291518.A0A0D9P5H0"/>
<dbReference type="CDD" id="cd08760">
    <property type="entry name" value="Cyt_b561_FRRS1_like"/>
    <property type="match status" value="1"/>
</dbReference>
<feature type="domain" description="Orotidine 5'-phosphate decarboxylase" evidence="23">
    <location>
        <begin position="929"/>
        <end position="1156"/>
    </location>
</feature>
<gene>
    <name evidence="24" type="ORF">H634G_02722</name>
</gene>
<feature type="transmembrane region" description="Helical" evidence="19">
    <location>
        <begin position="226"/>
        <end position="247"/>
    </location>
</feature>
<keyword evidence="8 17" id="KW-0210">Decarboxylase</keyword>
<dbReference type="InterPro" id="IPR001754">
    <property type="entry name" value="OMPdeCOase_dom"/>
</dbReference>
<evidence type="ECO:0000256" key="14">
    <source>
        <dbReference type="ARBA" id="ARBA00023242"/>
    </source>
</evidence>
<dbReference type="CDD" id="cd00067">
    <property type="entry name" value="GAL4"/>
    <property type="match status" value="1"/>
</dbReference>
<dbReference type="InterPro" id="IPR014732">
    <property type="entry name" value="OMPdecase"/>
</dbReference>
<feature type="transmembrane region" description="Helical" evidence="19">
    <location>
        <begin position="516"/>
        <end position="538"/>
    </location>
</feature>
<evidence type="ECO:0000256" key="12">
    <source>
        <dbReference type="ARBA" id="ARBA00023136"/>
    </source>
</evidence>
<dbReference type="Pfam" id="PF00172">
    <property type="entry name" value="Zn_clus"/>
    <property type="match status" value="1"/>
</dbReference>
<feature type="chain" id="PRO_5002341846" description="Orotidine 5'-phosphate decarboxylase" evidence="20">
    <location>
        <begin position="21"/>
        <end position="1170"/>
    </location>
</feature>
<dbReference type="GO" id="GO:0000981">
    <property type="term" value="F:DNA-binding transcription factor activity, RNA polymerase II-specific"/>
    <property type="evidence" value="ECO:0007669"/>
    <property type="project" value="InterPro"/>
</dbReference>
<evidence type="ECO:0000256" key="6">
    <source>
        <dbReference type="ARBA" id="ARBA00022448"/>
    </source>
</evidence>
<feature type="transmembrane region" description="Helical" evidence="19">
    <location>
        <begin position="254"/>
        <end position="274"/>
    </location>
</feature>
<evidence type="ECO:0000256" key="10">
    <source>
        <dbReference type="ARBA" id="ARBA00022982"/>
    </source>
</evidence>
<keyword evidence="20" id="KW-0732">Signal</keyword>
<dbReference type="InterPro" id="IPR036864">
    <property type="entry name" value="Zn2-C6_fun-type_DNA-bd_sf"/>
</dbReference>
<feature type="transmembrane region" description="Helical" evidence="19">
    <location>
        <begin position="352"/>
        <end position="370"/>
    </location>
</feature>
<feature type="binding site" evidence="16">
    <location>
        <position position="1121"/>
    </location>
    <ligand>
        <name>substrate</name>
    </ligand>
</feature>
<evidence type="ECO:0000256" key="7">
    <source>
        <dbReference type="ARBA" id="ARBA00022692"/>
    </source>
</evidence>
<dbReference type="Pfam" id="PF16010">
    <property type="entry name" value="CDH-cyt"/>
    <property type="match status" value="1"/>
</dbReference>
<feature type="binding site" evidence="16">
    <location>
        <position position="1140"/>
    </location>
    <ligand>
        <name>substrate</name>
    </ligand>
</feature>
<dbReference type="GO" id="GO:0044205">
    <property type="term" value="P:'de novo' UMP biosynthetic process"/>
    <property type="evidence" value="ECO:0007669"/>
    <property type="project" value="UniProtKB-UniPathway"/>
</dbReference>
<sequence length="1170" mass="127184">MRGTALVAGLAALRAGTAYAAATSYCPVPGQVCFQWGVPEAAASSGSGSVYIQIRAETSYEWVGLGIGDHMSGADMFVVYADGAGNVTLSTRRGLNHAMPVYETNAGVELLAGSGEMDGQMVANAKCGSCSKLMLGSSNAWLSAWKHGGSLGSRDLDAQIGYHDGHALFSIDFSKATISSDRNPYVGGGDDAGNSTSGSGAGPAPGGGVVVVQADPIQTLLNAHGIIMSVVFVLGYPIGAMLMSLLARWAIHAGWQLVVFLAMWAGFGVGYTLARRTDLFFRQCHSQLGIILVCLVSLQPFLGYLHHRHYLRHKQRGIISYLHIWYGRSLIILGMINGGLGLQLAGLTTDNHAFIVAYCVVVAVVAAARVSRIRCDGDQPCHGCRIRNRECSYTPSRRGGSRKKRNVAAKPTSNEQPDLAFPSPPLSEIDHLTSPGAGLRLLSFDELDLQNGAGSLGTSDSGAEDFVQHAVRIYDSEQAILNAYYIYLHQYFPILPPPVRPVTPDNPIRITSLEGCFPLSLTSPLALAISAMLALIPFPDQEPTPVMSTEEPLRRSIAHKLAQLALECVESDSELIDDTPGGHPSPIPFKGQPIPRFPLHPGTPVILEGLLALLLLSNYEHTQRGNMLKMTTRASQALIMARNMSLHKLDGYEDEYSEAKRRAWWMSYFRAQLCSVVRQSASVIMEDDSLYTTPYPTIQGDPEVWPLYIASLQVSFATVRLAAAGVPPCAKPDPDLLRSKSEKIAALDARAVQLIERAKTGLRSKGSPTNEDPASEPLVAKTMRSIAAIRSSSARIRLHRYHAFSDIPLFSMNHCDLSSPDFIPDTDNVIPRTNPPESSPFTFDEAAEVCVESALEVSRQLKKLPYPDKNLTTVPARMTPTILCCAMHASYVMMMQFYRLYLRHQQEAGDMMTTSFERRVDELRHALQDVIATLDGFANVLEAIRGMKNLGPYIAVFKTHIDVVRDFGDATIQGLKMLAQKHNFLIFEDRKLVDIGNTVQKQYHNGALRISEWADIVNLSILSGDGIVDALTQTVTDPGFPFRGERGFLLLAEMTSRGSLATGSYTSQCVSLARRHPESTFGFVATRALTEVQPRDAGPDEDFVVFTTGINLESRGDKLGQQYQTPAEAVGRGADFIIAGRGIYAAGDAVAAAKRYRDEGWTAYLQRVGG</sequence>
<dbReference type="CDD" id="cd09630">
    <property type="entry name" value="CDH_like_cytochrome"/>
    <property type="match status" value="1"/>
</dbReference>
<evidence type="ECO:0000256" key="8">
    <source>
        <dbReference type="ARBA" id="ARBA00022793"/>
    </source>
</evidence>
<reference evidence="25" key="1">
    <citation type="journal article" date="2014" name="BMC Genomics">
        <title>The genome sequence of the biocontrol fungus Metarhizium anisopliae and comparative genomics of Metarhizium species.</title>
        <authorList>
            <person name="Pattemore J.A."/>
            <person name="Hane J.K."/>
            <person name="Williams A.H."/>
            <person name="Wilson B.A."/>
            <person name="Stodart B.J."/>
            <person name="Ash G.J."/>
        </authorList>
    </citation>
    <scope>NUCLEOTIDE SEQUENCE [LARGE SCALE GENOMIC DNA]</scope>
    <source>
        <strain evidence="25">BRIP 53293</strain>
    </source>
</reference>
<evidence type="ECO:0000259" key="21">
    <source>
        <dbReference type="SMART" id="SM00664"/>
    </source>
</evidence>
<evidence type="ECO:0000256" key="16">
    <source>
        <dbReference type="PIRSR" id="PIRSR614732-2"/>
    </source>
</evidence>
<evidence type="ECO:0000256" key="1">
    <source>
        <dbReference type="ARBA" id="ARBA00004370"/>
    </source>
</evidence>
<evidence type="ECO:0000259" key="23">
    <source>
        <dbReference type="SMART" id="SM00934"/>
    </source>
</evidence>
<dbReference type="NCBIfam" id="TIGR01740">
    <property type="entry name" value="pyrF"/>
    <property type="match status" value="1"/>
</dbReference>
<dbReference type="Pfam" id="PF00215">
    <property type="entry name" value="OMPdecase"/>
    <property type="match status" value="1"/>
</dbReference>
<dbReference type="SMART" id="SM00934">
    <property type="entry name" value="OMPdecase"/>
    <property type="match status" value="1"/>
</dbReference>
<dbReference type="FunFam" id="3.20.20.70:FF:000114">
    <property type="entry name" value="Decarboxylase,orotidine phosphate"/>
    <property type="match status" value="1"/>
</dbReference>
<organism evidence="24 25">
    <name type="scientific">Metarhizium anisopliae BRIP 53293</name>
    <dbReference type="NCBI Taxonomy" id="1291518"/>
    <lineage>
        <taxon>Eukaryota</taxon>
        <taxon>Fungi</taxon>
        <taxon>Dikarya</taxon>
        <taxon>Ascomycota</taxon>
        <taxon>Pezizomycotina</taxon>
        <taxon>Sordariomycetes</taxon>
        <taxon>Hypocreomycetidae</taxon>
        <taxon>Hypocreales</taxon>
        <taxon>Clavicipitaceae</taxon>
        <taxon>Metarhizium</taxon>
    </lineage>
</organism>
<dbReference type="CDD" id="cd04725">
    <property type="entry name" value="OMP_decarboxylase_like"/>
    <property type="match status" value="1"/>
</dbReference>
<dbReference type="InterPro" id="IPR013785">
    <property type="entry name" value="Aldolase_TIM"/>
</dbReference>
<keyword evidence="11 19" id="KW-1133">Transmembrane helix</keyword>
<evidence type="ECO:0000259" key="22">
    <source>
        <dbReference type="SMART" id="SM00665"/>
    </source>
</evidence>
<feature type="active site" description="For OMPdecase activity" evidence="15">
    <location>
        <position position="989"/>
    </location>
</feature>
<evidence type="ECO:0000256" key="19">
    <source>
        <dbReference type="SAM" id="Phobius"/>
    </source>
</evidence>
<feature type="binding site" evidence="16">
    <location>
        <position position="1141"/>
    </location>
    <ligand>
        <name>substrate</name>
    </ligand>
</feature>
<dbReference type="SMART" id="SM00665">
    <property type="entry name" value="B561"/>
    <property type="match status" value="1"/>
</dbReference>
<comment type="similarity">
    <text evidence="3 17">Belongs to the OMP decarboxylase family.</text>
</comment>
<dbReference type="Proteomes" id="UP000054544">
    <property type="component" value="Unassembled WGS sequence"/>
</dbReference>
<dbReference type="InterPro" id="IPR011060">
    <property type="entry name" value="RibuloseP-bd_barrel"/>
</dbReference>
<feature type="active site" description="For OMPdecase activity" evidence="15">
    <location>
        <position position="991"/>
    </location>
</feature>
<dbReference type="Gene3D" id="1.20.120.1770">
    <property type="match status" value="1"/>
</dbReference>
<dbReference type="PANTHER" id="PTHR47797:SF4">
    <property type="entry name" value="DOMON DOMAIN-CONTAINING PROTEIN"/>
    <property type="match status" value="1"/>
</dbReference>
<dbReference type="PANTHER" id="PTHR47797">
    <property type="entry name" value="DEHYDROGENASE, PUTATIVE (AFU_ORTHOLOGUE AFUA_8G05805)-RELATED"/>
    <property type="match status" value="1"/>
</dbReference>
<dbReference type="AlphaFoldDB" id="A0A0D9P5H0"/>
<evidence type="ECO:0000256" key="9">
    <source>
        <dbReference type="ARBA" id="ARBA00022975"/>
    </source>
</evidence>
<protein>
    <recommendedName>
        <fullName evidence="5 17">Orotidine 5'-phosphate decarboxylase</fullName>
        <ecNumber evidence="4 17">4.1.1.23</ecNumber>
    </recommendedName>
</protein>
<evidence type="ECO:0000256" key="3">
    <source>
        <dbReference type="ARBA" id="ARBA00011018"/>
    </source>
</evidence>
<dbReference type="InterPro" id="IPR006593">
    <property type="entry name" value="Cyt_b561/ferric_Rdtase_TM"/>
</dbReference>
<feature type="transmembrane region" description="Helical" evidence="19">
    <location>
        <begin position="325"/>
        <end position="346"/>
    </location>
</feature>
<dbReference type="UniPathway" id="UPA00070">
    <property type="reaction ID" value="UER00120"/>
</dbReference>
<dbReference type="EC" id="4.1.1.23" evidence="4 17"/>
<dbReference type="PROSITE" id="PS00156">
    <property type="entry name" value="OMPDECASE"/>
    <property type="match status" value="1"/>
</dbReference>
<dbReference type="InterPro" id="IPR001138">
    <property type="entry name" value="Zn2Cys6_DnaBD"/>
</dbReference>
<evidence type="ECO:0000256" key="4">
    <source>
        <dbReference type="ARBA" id="ARBA00012321"/>
    </source>
</evidence>
<dbReference type="InterPro" id="IPR015920">
    <property type="entry name" value="Cellobiose_DH-like_cyt"/>
</dbReference>
<accession>A0A0D9P5H0</accession>
<feature type="domain" description="Cytochrome b561" evidence="22">
    <location>
        <begin position="223"/>
        <end position="342"/>
    </location>
</feature>
<proteinExistence type="inferred from homology"/>
<name>A0A0D9P5H0_METAN</name>
<evidence type="ECO:0000256" key="15">
    <source>
        <dbReference type="PIRSR" id="PIRSR614732-1"/>
    </source>
</evidence>
<keyword evidence="9 17" id="KW-0665">Pyrimidine biosynthesis</keyword>
<dbReference type="Gene3D" id="4.10.240.10">
    <property type="entry name" value="Zn(2)-C6 fungal-type DNA-binding domain"/>
    <property type="match status" value="1"/>
</dbReference>
<dbReference type="InterPro" id="IPR018089">
    <property type="entry name" value="OMPdecase_AS"/>
</dbReference>
<dbReference type="GO" id="GO:0004590">
    <property type="term" value="F:orotidine-5'-phosphate decarboxylase activity"/>
    <property type="evidence" value="ECO:0007669"/>
    <property type="project" value="UniProtKB-EC"/>
</dbReference>
<dbReference type="SUPFAM" id="SSF49344">
    <property type="entry name" value="CBD9-like"/>
    <property type="match status" value="1"/>
</dbReference>
<keyword evidence="7 19" id="KW-0812">Transmembrane</keyword>
<dbReference type="OrthoDB" id="2123952at2759"/>
<feature type="transmembrane region" description="Helical" evidence="19">
    <location>
        <begin position="286"/>
        <end position="305"/>
    </location>
</feature>
<comment type="subcellular location">
    <subcellularLocation>
        <location evidence="1">Membrane</location>
    </subcellularLocation>
</comment>
<evidence type="ECO:0000256" key="5">
    <source>
        <dbReference type="ARBA" id="ARBA00021923"/>
    </source>
</evidence>
<keyword evidence="13 17" id="KW-0456">Lyase</keyword>
<evidence type="ECO:0000256" key="2">
    <source>
        <dbReference type="ARBA" id="ARBA00004861"/>
    </source>
</evidence>
<feature type="binding site" evidence="16">
    <location>
        <position position="958"/>
    </location>
    <ligand>
        <name>substrate</name>
    </ligand>
</feature>
<evidence type="ECO:0000256" key="20">
    <source>
        <dbReference type="SAM" id="SignalP"/>
    </source>
</evidence>
<dbReference type="Gene3D" id="3.20.20.70">
    <property type="entry name" value="Aldolase class I"/>
    <property type="match status" value="1"/>
</dbReference>
<dbReference type="GO" id="GO:0008270">
    <property type="term" value="F:zinc ion binding"/>
    <property type="evidence" value="ECO:0007669"/>
    <property type="project" value="InterPro"/>
</dbReference>
<dbReference type="GO" id="GO:0006207">
    <property type="term" value="P:'de novo' pyrimidine nucleobase biosynthetic process"/>
    <property type="evidence" value="ECO:0007669"/>
    <property type="project" value="InterPro"/>
</dbReference>
<dbReference type="InterPro" id="IPR018825">
    <property type="entry name" value="DUF2427"/>
</dbReference>
<dbReference type="Gene3D" id="2.60.40.1210">
    <property type="entry name" value="Cellobiose dehydrogenase, cytochrome domain"/>
    <property type="match status" value="1"/>
</dbReference>
<dbReference type="EMBL" id="KE384725">
    <property type="protein sequence ID" value="KJK81464.1"/>
    <property type="molecule type" value="Genomic_DNA"/>
</dbReference>
<dbReference type="GO" id="GO:0016020">
    <property type="term" value="C:membrane"/>
    <property type="evidence" value="ECO:0007669"/>
    <property type="project" value="UniProtKB-SubCell"/>
</dbReference>
<feature type="binding site" evidence="16">
    <location>
        <position position="1055"/>
    </location>
    <ligand>
        <name>substrate</name>
    </ligand>
</feature>
<keyword evidence="14" id="KW-0539">Nucleus</keyword>
<comment type="pathway">
    <text evidence="2 17">Pyrimidine metabolism; UMP biosynthesis via de novo pathway; UMP from orotate: step 2/2.</text>
</comment>
<comment type="catalytic activity">
    <reaction evidence="17">
        <text>orotidine 5'-phosphate + H(+) = UMP + CO2</text>
        <dbReference type="Rhea" id="RHEA:11596"/>
        <dbReference type="ChEBI" id="CHEBI:15378"/>
        <dbReference type="ChEBI" id="CHEBI:16526"/>
        <dbReference type="ChEBI" id="CHEBI:57538"/>
        <dbReference type="ChEBI" id="CHEBI:57865"/>
        <dbReference type="EC" id="4.1.1.23"/>
    </reaction>
</comment>
<feature type="active site" description="For OMPdecase activity" evidence="15">
    <location>
        <position position="994"/>
    </location>
</feature>
<dbReference type="InterPro" id="IPR005018">
    <property type="entry name" value="DOMON_domain"/>
</dbReference>
<evidence type="ECO:0000313" key="25">
    <source>
        <dbReference type="Proteomes" id="UP000054544"/>
    </source>
</evidence>
<keyword evidence="10" id="KW-0249">Electron transport</keyword>
<feature type="signal peptide" evidence="20">
    <location>
        <begin position="1"/>
        <end position="20"/>
    </location>
</feature>
<evidence type="ECO:0000256" key="13">
    <source>
        <dbReference type="ARBA" id="ARBA00023239"/>
    </source>
</evidence>
<feature type="region of interest" description="Disordered" evidence="18">
    <location>
        <begin position="394"/>
        <end position="425"/>
    </location>
</feature>
<evidence type="ECO:0000256" key="17">
    <source>
        <dbReference type="RuleBase" id="RU000512"/>
    </source>
</evidence>
<evidence type="ECO:0000256" key="18">
    <source>
        <dbReference type="SAM" id="MobiDB-lite"/>
    </source>
</evidence>
<feature type="domain" description="DOMON" evidence="21">
    <location>
        <begin position="62"/>
        <end position="146"/>
    </location>
</feature>
<keyword evidence="6" id="KW-0813">Transport</keyword>
<keyword evidence="25" id="KW-1185">Reference proteome</keyword>
<keyword evidence="12 19" id="KW-0472">Membrane</keyword>
<evidence type="ECO:0000313" key="24">
    <source>
        <dbReference type="EMBL" id="KJK81464.1"/>
    </source>
</evidence>
<dbReference type="SUPFAM" id="SSF51366">
    <property type="entry name" value="Ribulose-phoshate binding barrel"/>
    <property type="match status" value="1"/>
</dbReference>